<name>A0ACC6V1X8_9CREN</name>
<reference evidence="1" key="1">
    <citation type="submission" date="2024-07" db="EMBL/GenBank/DDBJ databases">
        <title>Metagenome and Metagenome-Assembled Genomes of Archaea from a hot spring from the geothermal field of Los Azufres, Mexico.</title>
        <authorList>
            <person name="Marin-Paredes R."/>
            <person name="Martinez-Romero E."/>
            <person name="Servin-Garciduenas L.E."/>
        </authorList>
    </citation>
    <scope>NUCLEOTIDE SEQUENCE</scope>
</reference>
<evidence type="ECO:0000313" key="1">
    <source>
        <dbReference type="EMBL" id="MFB6491063.1"/>
    </source>
</evidence>
<organism evidence="1 2">
    <name type="scientific">Thermoproteus sp. AZ2</name>
    <dbReference type="NCBI Taxonomy" id="1609232"/>
    <lineage>
        <taxon>Archaea</taxon>
        <taxon>Thermoproteota</taxon>
        <taxon>Thermoprotei</taxon>
        <taxon>Thermoproteales</taxon>
        <taxon>Thermoproteaceae</taxon>
        <taxon>Thermoproteus</taxon>
    </lineage>
</organism>
<proteinExistence type="predicted"/>
<dbReference type="Proteomes" id="UP000033636">
    <property type="component" value="Unassembled WGS sequence"/>
</dbReference>
<gene>
    <name evidence="1" type="ORF">TU35_007480</name>
</gene>
<evidence type="ECO:0000313" key="2">
    <source>
        <dbReference type="Proteomes" id="UP000033636"/>
    </source>
</evidence>
<accession>A0ACC6V1X8</accession>
<dbReference type="EMBL" id="JZWT02000020">
    <property type="protein sequence ID" value="MFB6491063.1"/>
    <property type="molecule type" value="Genomic_DNA"/>
</dbReference>
<sequence length="423" mass="44277">MSRVEIRGSPNRGLYLATWGFFVGFAAVALYGSTSKVLSAQYHLSPYIVGWLVAMPQLMGSLMRIPFAAWVDSVGGRPAITTLLGVSIAGMAGLIATLALKPPFAAALVFLFGALAGFGVATFAPGIAQVSYWFPQKRQGYALGFFGGVGNTAPGIFTLIVPFAVAAWGLLYAYAAWFIFLVIGTAIYVVFAVDAPYFQFIKAGVRPEEARALASKRGQELFPSGALTKALRLAALKIRTWALVALYFVSFGGFLTLTTWLPYYYSSFLGLSPTYAGVVTALGFTLPAALLRVLGGWLSDRIGGETTALMAYALVVVGAAVFMAAWSLPVAAAAAFIIALGMGVANAAVFKMVPKYVPEAVGGASGWVGGIGAFGGFAIPPVLGYFASTFGVPGYPLGYSIYVALGAAALAIVYALMRASKRP</sequence>
<protein>
    <submittedName>
        <fullName evidence="1">Nitrate/nitrite transporter</fullName>
    </submittedName>
</protein>
<comment type="caution">
    <text evidence="1">The sequence shown here is derived from an EMBL/GenBank/DDBJ whole genome shotgun (WGS) entry which is preliminary data.</text>
</comment>